<evidence type="ECO:0000256" key="6">
    <source>
        <dbReference type="ARBA" id="ARBA00022801"/>
    </source>
</evidence>
<comment type="catalytic activity">
    <reaction evidence="12">
        <text>a 1-acyl-sn-glycero-3-phosphocholine + H2O = sn-glycerol 3-phosphocholine + a fatty acid + H(+)</text>
        <dbReference type="Rhea" id="RHEA:15177"/>
        <dbReference type="ChEBI" id="CHEBI:15377"/>
        <dbReference type="ChEBI" id="CHEBI:15378"/>
        <dbReference type="ChEBI" id="CHEBI:16870"/>
        <dbReference type="ChEBI" id="CHEBI:28868"/>
        <dbReference type="ChEBI" id="CHEBI:58168"/>
        <dbReference type="EC" id="3.1.1.5"/>
    </reaction>
</comment>
<reference evidence="15 16" key="1">
    <citation type="submission" date="2016-10" db="EMBL/GenBank/DDBJ databases">
        <title>The genome of Paramicrosporidium saccamoebae is the missing link in understanding Cryptomycota and Microsporidia evolution.</title>
        <authorList>
            <person name="Quandt C.A."/>
            <person name="Beaudet D."/>
            <person name="Corsaro D."/>
            <person name="Michel R."/>
            <person name="Corradi N."/>
            <person name="James T."/>
        </authorList>
    </citation>
    <scope>NUCLEOTIDE SEQUENCE [LARGE SCALE GENOMIC DNA]</scope>
    <source>
        <strain evidence="15 16">KSL3</strain>
    </source>
</reference>
<dbReference type="Proteomes" id="UP000240830">
    <property type="component" value="Unassembled WGS sequence"/>
</dbReference>
<dbReference type="SUPFAM" id="SSF51206">
    <property type="entry name" value="cAMP-binding domain-like"/>
    <property type="match status" value="3"/>
</dbReference>
<dbReference type="GO" id="GO:0016042">
    <property type="term" value="P:lipid catabolic process"/>
    <property type="evidence" value="ECO:0007669"/>
    <property type="project" value="UniProtKB-UniRule"/>
</dbReference>
<feature type="transmembrane region" description="Helical" evidence="12">
    <location>
        <begin position="50"/>
        <end position="69"/>
    </location>
</feature>
<dbReference type="Pfam" id="PF24179">
    <property type="entry name" value="NTE_Ploop"/>
    <property type="match status" value="1"/>
</dbReference>
<feature type="active site" description="Nucleophile" evidence="11">
    <location>
        <position position="861"/>
    </location>
</feature>
<feature type="domain" description="Cyclic nucleotide-binding" evidence="13">
    <location>
        <begin position="366"/>
        <end position="461"/>
    </location>
</feature>
<dbReference type="EC" id="3.1.1.5" evidence="3 12"/>
<dbReference type="InterPro" id="IPR056556">
    <property type="entry name" value="NTE1_P-loop_dom"/>
</dbReference>
<dbReference type="GO" id="GO:0004622">
    <property type="term" value="F:phosphatidylcholine lysophospholipase activity"/>
    <property type="evidence" value="ECO:0007669"/>
    <property type="project" value="UniProtKB-EC"/>
</dbReference>
<dbReference type="OrthoDB" id="421051at2759"/>
<dbReference type="InterPro" id="IPR002641">
    <property type="entry name" value="PNPLA_dom"/>
</dbReference>
<evidence type="ECO:0000313" key="15">
    <source>
        <dbReference type="EMBL" id="PJF17749.1"/>
    </source>
</evidence>
<comment type="function">
    <text evidence="12">Intracellular phospholipase B that catalyzes the double deacylation of phosphatidylcholine (PC) to glycerophosphocholine (GroPCho). Plays an important role in membrane lipid homeostasis.</text>
</comment>
<dbReference type="SUPFAM" id="SSF52151">
    <property type="entry name" value="FabD/lysophospholipase-like"/>
    <property type="match status" value="1"/>
</dbReference>
<accession>A0A2H9TJ12</accession>
<keyword evidence="7 11" id="KW-0442">Lipid degradation</keyword>
<dbReference type="Pfam" id="PF01734">
    <property type="entry name" value="Patatin"/>
    <property type="match status" value="1"/>
</dbReference>
<gene>
    <name evidence="15" type="ORF">PSACC_02437</name>
</gene>
<dbReference type="Pfam" id="PF00027">
    <property type="entry name" value="cNMP_binding"/>
    <property type="match status" value="2"/>
</dbReference>
<dbReference type="PROSITE" id="PS50042">
    <property type="entry name" value="CNMP_BINDING_3"/>
    <property type="match status" value="3"/>
</dbReference>
<dbReference type="GO" id="GO:0005789">
    <property type="term" value="C:endoplasmic reticulum membrane"/>
    <property type="evidence" value="ECO:0007669"/>
    <property type="project" value="UniProtKB-SubCell"/>
</dbReference>
<evidence type="ECO:0000256" key="3">
    <source>
        <dbReference type="ARBA" id="ARBA00013274"/>
    </source>
</evidence>
<proteinExistence type="inferred from homology"/>
<keyword evidence="5 12" id="KW-0812">Transmembrane</keyword>
<feature type="short sequence motif" description="GXSXG" evidence="11">
    <location>
        <begin position="859"/>
        <end position="863"/>
    </location>
</feature>
<dbReference type="AlphaFoldDB" id="A0A2H9TJ12"/>
<dbReference type="PANTHER" id="PTHR14226:SF29">
    <property type="entry name" value="NEUROPATHY TARGET ESTERASE SWS"/>
    <property type="match status" value="1"/>
</dbReference>
<comment type="subcellular location">
    <subcellularLocation>
        <location evidence="12">Endoplasmic reticulum membrane</location>
    </subcellularLocation>
    <subcellularLocation>
        <location evidence="1">Membrane</location>
    </subcellularLocation>
</comment>
<dbReference type="PANTHER" id="PTHR14226">
    <property type="entry name" value="NEUROPATHY TARGET ESTERASE/SWISS CHEESE D.MELANOGASTER"/>
    <property type="match status" value="1"/>
</dbReference>
<feature type="domain" description="Cyclic nucleotide-binding" evidence="13">
    <location>
        <begin position="473"/>
        <end position="558"/>
    </location>
</feature>
<evidence type="ECO:0000256" key="5">
    <source>
        <dbReference type="ARBA" id="ARBA00022692"/>
    </source>
</evidence>
<dbReference type="InterPro" id="IPR018490">
    <property type="entry name" value="cNMP-bd_dom_sf"/>
</dbReference>
<keyword evidence="8 12" id="KW-1133">Transmembrane helix</keyword>
<feature type="active site" description="Proton acceptor" evidence="11">
    <location>
        <position position="979"/>
    </location>
</feature>
<keyword evidence="10 12" id="KW-0472">Membrane</keyword>
<keyword evidence="9 11" id="KW-0443">Lipid metabolism</keyword>
<dbReference type="Gene3D" id="3.40.1090.10">
    <property type="entry name" value="Cytosolic phospholipase A2 catalytic domain"/>
    <property type="match status" value="1"/>
</dbReference>
<dbReference type="InterPro" id="IPR050301">
    <property type="entry name" value="NTE"/>
</dbReference>
<dbReference type="EMBL" id="MTSL01000160">
    <property type="protein sequence ID" value="PJF17749.1"/>
    <property type="molecule type" value="Genomic_DNA"/>
</dbReference>
<dbReference type="GO" id="GO:0046470">
    <property type="term" value="P:phosphatidylcholine metabolic process"/>
    <property type="evidence" value="ECO:0007669"/>
    <property type="project" value="InterPro"/>
</dbReference>
<evidence type="ECO:0000256" key="7">
    <source>
        <dbReference type="ARBA" id="ARBA00022963"/>
    </source>
</evidence>
<dbReference type="InterPro" id="IPR001423">
    <property type="entry name" value="LysoPLipase_patatin_CS"/>
</dbReference>
<name>A0A2H9TJ12_9FUNG</name>
<sequence length="1155" mass="129900">MHVTMRLAGLVLVASLLAWHYEKVAAAIRWIFYLLSLPMTFSLTFKLEVLHIVFVVLLLAVLVYLALHYRVHKRYSQLRIAPAQQAPPFELHPAEPEILIETEPEDVLGTFLASIRIFGYLERDVYQELARSLQEKRLDAGDRMVPKGDFYVVVEGTVQLRMPYIKPTSILTEALSSLEGSVDETESVLTEVGPGGLISSLFDVLAIFANSKPREGPEVTAVALTDCRLMVIPESALSSMAIKHPKVSAHIVQVIMSRFQRVTFLTLQQYLGLTREAMYIEKSLNEHAMLESDPPNVEKLFNWPDKGPHRLSELMTQMGRETRESVQRETFNYFKKIFHIQVDALGKDGSGWDLMSLRVALPDTFLVRQGDRNPGLYILLKGSLAVSSQSQKTEEERSLQEVIRPGSLVGSMAAFMGQHSLVTITAKEESLVAFIGKRQLEWIIDRYPQVILNLAGRLIERLSPMVRAIDLCLEWMHLNAGQIMCRQDEPADHIYIVLHGRVRCIHDDPDDLTIINEYGPGDSIGEQEMLLESAWPGTFHAIRDTEIAGMPRILFNALSLIHPEISLNISRILAKKSQAALKESDLFSRQTNLRTVAILPVDPHMHGIALEFAQRLHGELFAMDSSLLLDSSIVVDLLGKHAFSAIGKLKLLEWLNQIEEEHRIVIYLADSVVQSTWTRRCLRQADCILLIADAEADPSVGAYERLLLGSHSSAARKELVLVHGKTSCATGLTRSWLNNRVWIMNHHHVCMAGDKQRDEESTSPRLWKVLHDQMKKYGIAEFGGAGELVRDFWGSTRRRPTLAAIVATASNDDFGRLSRHLLGRSIGLVLGGGGARGLSHIGIIQALVEAGVPVDTIGGTSIGAFIGALYSRDVDYYAAQAFAKVLCQRMTSVWRQLLDLTYPITSWFTGHAFNRTLWKIFGDRQIEDLWLPFFCMTTDVAHSKMITHRTGHVWRFVRASMSLCGFLPPLCDRGALLVDGGYLNNVPVDVMMANDHSTTTVIAIDVGAEDETNLFDYGDTLSGFWLLLQRLFGRNLLIPTLTELQSRLAYVGCNDKLEAVKLAAATTAHVLYLRPPVQRFGVMDFAHHVRLISIGYEYGRGVVEEWRTDGTLKRLLGFRERVESPTLYPKWTTEELYEYTPSNSTDRRHVRRRSL</sequence>
<comment type="similarity">
    <text evidence="2 12">Belongs to the NTE family.</text>
</comment>
<dbReference type="PROSITE" id="PS51635">
    <property type="entry name" value="PNPLA"/>
    <property type="match status" value="1"/>
</dbReference>
<evidence type="ECO:0000256" key="1">
    <source>
        <dbReference type="ARBA" id="ARBA00004370"/>
    </source>
</evidence>
<dbReference type="STRING" id="1246581.A0A2H9TJ12"/>
<evidence type="ECO:0000256" key="11">
    <source>
        <dbReference type="PROSITE-ProRule" id="PRU01161"/>
    </source>
</evidence>
<dbReference type="Gene3D" id="2.60.120.10">
    <property type="entry name" value="Jelly Rolls"/>
    <property type="match status" value="3"/>
</dbReference>
<feature type="short sequence motif" description="GXGXXG" evidence="11">
    <location>
        <begin position="832"/>
        <end position="837"/>
    </location>
</feature>
<feature type="domain" description="PNPLA" evidence="14">
    <location>
        <begin position="828"/>
        <end position="992"/>
    </location>
</feature>
<evidence type="ECO:0000256" key="8">
    <source>
        <dbReference type="ARBA" id="ARBA00022989"/>
    </source>
</evidence>
<evidence type="ECO:0000256" key="4">
    <source>
        <dbReference type="ARBA" id="ARBA00018317"/>
    </source>
</evidence>
<dbReference type="SMART" id="SM00100">
    <property type="entry name" value="cNMP"/>
    <property type="match status" value="2"/>
</dbReference>
<evidence type="ECO:0000256" key="2">
    <source>
        <dbReference type="ARBA" id="ARBA00006636"/>
    </source>
</evidence>
<dbReference type="PROSITE" id="PS01237">
    <property type="entry name" value="UPF0028"/>
    <property type="match status" value="1"/>
</dbReference>
<feature type="domain" description="Cyclic nucleotide-binding" evidence="13">
    <location>
        <begin position="117"/>
        <end position="160"/>
    </location>
</feature>
<keyword evidence="6 11" id="KW-0378">Hydrolase</keyword>
<evidence type="ECO:0000256" key="10">
    <source>
        <dbReference type="ARBA" id="ARBA00023136"/>
    </source>
</evidence>
<keyword evidence="12" id="KW-0256">Endoplasmic reticulum</keyword>
<keyword evidence="16" id="KW-1185">Reference proteome</keyword>
<evidence type="ECO:0000256" key="9">
    <source>
        <dbReference type="ARBA" id="ARBA00023098"/>
    </source>
</evidence>
<evidence type="ECO:0000256" key="12">
    <source>
        <dbReference type="RuleBase" id="RU362043"/>
    </source>
</evidence>
<dbReference type="InterPro" id="IPR016035">
    <property type="entry name" value="Acyl_Trfase/lysoPLipase"/>
</dbReference>
<dbReference type="InterPro" id="IPR000595">
    <property type="entry name" value="cNMP-bd_dom"/>
</dbReference>
<dbReference type="InterPro" id="IPR014710">
    <property type="entry name" value="RmlC-like_jellyroll"/>
</dbReference>
<dbReference type="CDD" id="cd00038">
    <property type="entry name" value="CAP_ED"/>
    <property type="match status" value="3"/>
</dbReference>
<evidence type="ECO:0000313" key="16">
    <source>
        <dbReference type="Proteomes" id="UP000240830"/>
    </source>
</evidence>
<organism evidence="15 16">
    <name type="scientific">Paramicrosporidium saccamoebae</name>
    <dbReference type="NCBI Taxonomy" id="1246581"/>
    <lineage>
        <taxon>Eukaryota</taxon>
        <taxon>Fungi</taxon>
        <taxon>Fungi incertae sedis</taxon>
        <taxon>Cryptomycota</taxon>
        <taxon>Cryptomycota incertae sedis</taxon>
        <taxon>Paramicrosporidium</taxon>
    </lineage>
</organism>
<evidence type="ECO:0000259" key="14">
    <source>
        <dbReference type="PROSITE" id="PS51635"/>
    </source>
</evidence>
<comment type="caution">
    <text evidence="15">The sequence shown here is derived from an EMBL/GenBank/DDBJ whole genome shotgun (WGS) entry which is preliminary data.</text>
</comment>
<feature type="short sequence motif" description="DGA/G" evidence="11">
    <location>
        <begin position="979"/>
        <end position="981"/>
    </location>
</feature>
<protein>
    <recommendedName>
        <fullName evidence="4 12">Lysophospholipase NTE1</fullName>
        <ecNumber evidence="3 12">3.1.1.5</ecNumber>
    </recommendedName>
    <alternativeName>
        <fullName evidence="12">Intracellular phospholipase B</fullName>
    </alternativeName>
</protein>
<evidence type="ECO:0000259" key="13">
    <source>
        <dbReference type="PROSITE" id="PS50042"/>
    </source>
</evidence>